<dbReference type="EMBL" id="NEXA01000021">
    <property type="protein sequence ID" value="PSN95539.1"/>
    <property type="molecule type" value="Genomic_DNA"/>
</dbReference>
<dbReference type="CDD" id="cd00207">
    <property type="entry name" value="fer2"/>
    <property type="match status" value="1"/>
</dbReference>
<dbReference type="SUPFAM" id="SSF54292">
    <property type="entry name" value="2Fe-2S ferredoxin-like"/>
    <property type="match status" value="1"/>
</dbReference>
<dbReference type="InterPro" id="IPR001041">
    <property type="entry name" value="2Fe-2S_ferredoxin-type"/>
</dbReference>
<keyword evidence="5" id="KW-0411">Iron-sulfur</keyword>
<dbReference type="Gene3D" id="1.10.150.120">
    <property type="entry name" value="[2Fe-2S]-binding domain"/>
    <property type="match status" value="1"/>
</dbReference>
<organism evidence="7 8">
    <name type="scientific">Candidatus Marsarchaeota G1 archaeon OSP_B</name>
    <dbReference type="NCBI Taxonomy" id="1978153"/>
    <lineage>
        <taxon>Archaea</taxon>
        <taxon>Candidatus Marsarchaeota</taxon>
        <taxon>Candidatus Marsarchaeota group 1</taxon>
    </lineage>
</organism>
<dbReference type="GO" id="GO:0016491">
    <property type="term" value="F:oxidoreductase activity"/>
    <property type="evidence" value="ECO:0007669"/>
    <property type="project" value="UniProtKB-KW"/>
</dbReference>
<evidence type="ECO:0000259" key="6">
    <source>
        <dbReference type="PROSITE" id="PS51085"/>
    </source>
</evidence>
<dbReference type="Pfam" id="PF00111">
    <property type="entry name" value="Fer2"/>
    <property type="match status" value="1"/>
</dbReference>
<dbReference type="InterPro" id="IPR002888">
    <property type="entry name" value="2Fe-2S-bd"/>
</dbReference>
<dbReference type="InterPro" id="IPR012675">
    <property type="entry name" value="Beta-grasp_dom_sf"/>
</dbReference>
<accession>A0A2R6BA61</accession>
<dbReference type="AlphaFoldDB" id="A0A2R6BA61"/>
<proteinExistence type="predicted"/>
<protein>
    <submittedName>
        <fullName evidence="7">Carbon monoxide dehydrogenase</fullName>
    </submittedName>
</protein>
<evidence type="ECO:0000256" key="1">
    <source>
        <dbReference type="ARBA" id="ARBA00022714"/>
    </source>
</evidence>
<evidence type="ECO:0000256" key="4">
    <source>
        <dbReference type="ARBA" id="ARBA00023004"/>
    </source>
</evidence>
<keyword evidence="4" id="KW-0408">Iron</keyword>
<dbReference type="PANTHER" id="PTHR44379:SF5">
    <property type="entry name" value="OXIDOREDUCTASE WITH IRON-SULFUR SUBUNIT"/>
    <property type="match status" value="1"/>
</dbReference>
<evidence type="ECO:0000256" key="2">
    <source>
        <dbReference type="ARBA" id="ARBA00022723"/>
    </source>
</evidence>
<dbReference type="Gene3D" id="3.10.20.30">
    <property type="match status" value="1"/>
</dbReference>
<keyword evidence="1" id="KW-0001">2Fe-2S</keyword>
<comment type="caution">
    <text evidence="7">The sequence shown here is derived from an EMBL/GenBank/DDBJ whole genome shotgun (WGS) entry which is preliminary data.</text>
</comment>
<evidence type="ECO:0000256" key="5">
    <source>
        <dbReference type="ARBA" id="ARBA00023014"/>
    </source>
</evidence>
<feature type="domain" description="2Fe-2S ferredoxin-type" evidence="6">
    <location>
        <begin position="12"/>
        <end position="88"/>
    </location>
</feature>
<dbReference type="FunFam" id="3.10.20.30:FF:000020">
    <property type="entry name" value="Xanthine dehydrogenase iron-sulfur subunit"/>
    <property type="match status" value="1"/>
</dbReference>
<keyword evidence="2" id="KW-0479">Metal-binding</keyword>
<dbReference type="GO" id="GO:0051537">
    <property type="term" value="F:2 iron, 2 sulfur cluster binding"/>
    <property type="evidence" value="ECO:0007669"/>
    <property type="project" value="UniProtKB-KW"/>
</dbReference>
<sequence>MKWKRKNCKKKVSVSIKINGKVYTADVEPRLLLVHFIRDVAGLTGTHIGCDTSNCGACTVLLNGKSLKSCTMFAVQANGAEILTIEGLAKDGELHPIQKAFWENHGLQCGYCTPGMIMQAYWLLQNNSNPTEEDVRKGISGNLCRCTGYQNIVKSILAAAKEMRGR</sequence>
<dbReference type="GO" id="GO:0046872">
    <property type="term" value="F:metal ion binding"/>
    <property type="evidence" value="ECO:0007669"/>
    <property type="project" value="UniProtKB-KW"/>
</dbReference>
<dbReference type="Proteomes" id="UP000240838">
    <property type="component" value="Unassembled WGS sequence"/>
</dbReference>
<dbReference type="FunFam" id="1.10.150.120:FF:000003">
    <property type="entry name" value="Carbon monoxide dehydrogenase, small subunit"/>
    <property type="match status" value="1"/>
</dbReference>
<evidence type="ECO:0000313" key="8">
    <source>
        <dbReference type="Proteomes" id="UP000240838"/>
    </source>
</evidence>
<dbReference type="InterPro" id="IPR051452">
    <property type="entry name" value="Diverse_Oxidoreductases"/>
</dbReference>
<dbReference type="Pfam" id="PF01799">
    <property type="entry name" value="Fer2_2"/>
    <property type="match status" value="1"/>
</dbReference>
<dbReference type="InterPro" id="IPR036884">
    <property type="entry name" value="2Fe-2S-bd_dom_sf"/>
</dbReference>
<name>A0A2R6BA61_9ARCH</name>
<gene>
    <name evidence="7" type="ORF">B9P99_00960</name>
</gene>
<reference evidence="7 8" key="1">
    <citation type="submission" date="2017-04" db="EMBL/GenBank/DDBJ databases">
        <title>Novel microbial lineages endemic to geothermal iron-oxide mats fill important gaps in the evolutionary history of Archaea.</title>
        <authorList>
            <person name="Jay Z.J."/>
            <person name="Beam J.P."/>
            <person name="Dlakic M."/>
            <person name="Rusch D.B."/>
            <person name="Kozubal M.A."/>
            <person name="Inskeep W.P."/>
        </authorList>
    </citation>
    <scope>NUCLEOTIDE SEQUENCE [LARGE SCALE GENOMIC DNA]</scope>
    <source>
        <strain evidence="7">OSP_B</strain>
    </source>
</reference>
<dbReference type="PROSITE" id="PS51085">
    <property type="entry name" value="2FE2S_FER_2"/>
    <property type="match status" value="1"/>
</dbReference>
<keyword evidence="3" id="KW-0560">Oxidoreductase</keyword>
<evidence type="ECO:0000313" key="7">
    <source>
        <dbReference type="EMBL" id="PSN95539.1"/>
    </source>
</evidence>
<evidence type="ECO:0000256" key="3">
    <source>
        <dbReference type="ARBA" id="ARBA00023002"/>
    </source>
</evidence>
<dbReference type="PANTHER" id="PTHR44379">
    <property type="entry name" value="OXIDOREDUCTASE WITH IRON-SULFUR SUBUNIT"/>
    <property type="match status" value="1"/>
</dbReference>
<dbReference type="InterPro" id="IPR036010">
    <property type="entry name" value="2Fe-2S_ferredoxin-like_sf"/>
</dbReference>
<dbReference type="SUPFAM" id="SSF47741">
    <property type="entry name" value="CO dehydrogenase ISP C-domain like"/>
    <property type="match status" value="1"/>
</dbReference>